<evidence type="ECO:0000313" key="4">
    <source>
        <dbReference type="EMBL" id="CAE0622445.1"/>
    </source>
</evidence>
<keyword evidence="1" id="KW-0677">Repeat</keyword>
<accession>A0A7S3XJN4</accession>
<reference evidence="4" key="1">
    <citation type="submission" date="2021-01" db="EMBL/GenBank/DDBJ databases">
        <authorList>
            <person name="Corre E."/>
            <person name="Pelletier E."/>
            <person name="Niang G."/>
            <person name="Scheremetjew M."/>
            <person name="Finn R."/>
            <person name="Kale V."/>
            <person name="Holt S."/>
            <person name="Cochrane G."/>
            <person name="Meng A."/>
            <person name="Brown T."/>
            <person name="Cohen L."/>
        </authorList>
    </citation>
    <scope>NUCLEOTIDE SEQUENCE</scope>
    <source>
        <strain evidence="4">CCMP1795</strain>
    </source>
</reference>
<evidence type="ECO:0000256" key="3">
    <source>
        <dbReference type="PROSITE-ProRule" id="PRU00023"/>
    </source>
</evidence>
<sequence>MRGSTSRPDPGDKVTSAAELHAAVALENASTIESLVEARCDINGVDKKGWTGLHVASSLGSVPIVQRLLGLGAKETEDRKGRRPVDVAAEYGQVGVVQFFREARVNSRSRNQA</sequence>
<name>A0A7S3XJN4_OXYMA</name>
<dbReference type="PROSITE" id="PS50088">
    <property type="entry name" value="ANK_REPEAT"/>
    <property type="match status" value="1"/>
</dbReference>
<dbReference type="EMBL" id="HBIT01013398">
    <property type="protein sequence ID" value="CAE0622445.1"/>
    <property type="molecule type" value="Transcribed_RNA"/>
</dbReference>
<dbReference type="InterPro" id="IPR002110">
    <property type="entry name" value="Ankyrin_rpt"/>
</dbReference>
<protein>
    <submittedName>
        <fullName evidence="4">Uncharacterized protein</fullName>
    </submittedName>
</protein>
<dbReference type="AlphaFoldDB" id="A0A7S3XJN4"/>
<feature type="repeat" description="ANK" evidence="3">
    <location>
        <begin position="48"/>
        <end position="80"/>
    </location>
</feature>
<dbReference type="PANTHER" id="PTHR24173:SF74">
    <property type="entry name" value="ANKYRIN REPEAT DOMAIN-CONTAINING PROTEIN 16"/>
    <property type="match status" value="1"/>
</dbReference>
<dbReference type="Gene3D" id="1.25.40.20">
    <property type="entry name" value="Ankyrin repeat-containing domain"/>
    <property type="match status" value="1"/>
</dbReference>
<keyword evidence="2 3" id="KW-0040">ANK repeat</keyword>
<organism evidence="4">
    <name type="scientific">Oxyrrhis marina</name>
    <name type="common">Dinoflagellate</name>
    <dbReference type="NCBI Taxonomy" id="2969"/>
    <lineage>
        <taxon>Eukaryota</taxon>
        <taxon>Sar</taxon>
        <taxon>Alveolata</taxon>
        <taxon>Dinophyceae</taxon>
        <taxon>Oxyrrhinales</taxon>
        <taxon>Oxyrrhinaceae</taxon>
        <taxon>Oxyrrhis</taxon>
    </lineage>
</organism>
<proteinExistence type="predicted"/>
<dbReference type="PROSITE" id="PS50297">
    <property type="entry name" value="ANK_REP_REGION"/>
    <property type="match status" value="1"/>
</dbReference>
<dbReference type="InterPro" id="IPR036770">
    <property type="entry name" value="Ankyrin_rpt-contain_sf"/>
</dbReference>
<dbReference type="Pfam" id="PF12796">
    <property type="entry name" value="Ank_2"/>
    <property type="match status" value="1"/>
</dbReference>
<evidence type="ECO:0000256" key="1">
    <source>
        <dbReference type="ARBA" id="ARBA00022737"/>
    </source>
</evidence>
<evidence type="ECO:0000256" key="2">
    <source>
        <dbReference type="ARBA" id="ARBA00023043"/>
    </source>
</evidence>
<dbReference type="PANTHER" id="PTHR24173">
    <property type="entry name" value="ANKYRIN REPEAT CONTAINING"/>
    <property type="match status" value="1"/>
</dbReference>
<dbReference type="SUPFAM" id="SSF48403">
    <property type="entry name" value="Ankyrin repeat"/>
    <property type="match status" value="1"/>
</dbReference>
<gene>
    <name evidence="4" type="ORF">OMAR00292_LOCUS7124</name>
</gene>